<feature type="transmembrane region" description="Helical" evidence="1">
    <location>
        <begin position="165"/>
        <end position="182"/>
    </location>
</feature>
<name>A0A1G9CPZ0_9ACTN</name>
<feature type="transmembrane region" description="Helical" evidence="1">
    <location>
        <begin position="218"/>
        <end position="236"/>
    </location>
</feature>
<evidence type="ECO:0000256" key="1">
    <source>
        <dbReference type="SAM" id="Phobius"/>
    </source>
</evidence>
<dbReference type="RefSeq" id="WP_091042029.1">
    <property type="nucleotide sequence ID" value="NZ_FNGF01000001.1"/>
</dbReference>
<sequence length="247" mass="26473">MTTALDTRAPLLRRRPEALGGPLAAVLLAVALLLTGSPVAMIPYLLAMAVAIATAMISGSAVVRTLSWLVFLAAWIAGLVVYLDHAMQADRTGWTVPLAESLVWVWLATPAVLFLLVCWKSPRPRFDTVLIEVILLLIIGTLLGAKTPGYIEGAPEPGTVPVEAILIHLGAAAYFGFAAWLVPTRRIFYGSVALTGIVIAAAVLFTGDRLTNHTLFPALALGIPLIGLLLQITEWLRRRSRPGRGRT</sequence>
<feature type="transmembrane region" description="Helical" evidence="1">
    <location>
        <begin position="18"/>
        <end position="35"/>
    </location>
</feature>
<evidence type="ECO:0000313" key="3">
    <source>
        <dbReference type="Proteomes" id="UP000198662"/>
    </source>
</evidence>
<evidence type="ECO:0000313" key="2">
    <source>
        <dbReference type="EMBL" id="SDK53760.1"/>
    </source>
</evidence>
<feature type="transmembrane region" description="Helical" evidence="1">
    <location>
        <begin position="187"/>
        <end position="206"/>
    </location>
</feature>
<reference evidence="3" key="1">
    <citation type="submission" date="2016-10" db="EMBL/GenBank/DDBJ databases">
        <authorList>
            <person name="Varghese N."/>
            <person name="Submissions S."/>
        </authorList>
    </citation>
    <scope>NUCLEOTIDE SEQUENCE [LARGE SCALE GENOMIC DNA]</scope>
    <source>
        <strain evidence="3">CGMCC 4.3147</strain>
    </source>
</reference>
<keyword evidence="1" id="KW-0812">Transmembrane</keyword>
<feature type="transmembrane region" description="Helical" evidence="1">
    <location>
        <begin position="66"/>
        <end position="83"/>
    </location>
</feature>
<proteinExistence type="predicted"/>
<feature type="transmembrane region" description="Helical" evidence="1">
    <location>
        <begin position="126"/>
        <end position="145"/>
    </location>
</feature>
<keyword evidence="1" id="KW-1133">Transmembrane helix</keyword>
<gene>
    <name evidence="2" type="ORF">SAMN05216298_0456</name>
</gene>
<keyword evidence="3" id="KW-1185">Reference proteome</keyword>
<dbReference type="AlphaFoldDB" id="A0A1G9CPZ0"/>
<organism evidence="2 3">
    <name type="scientific">Glycomyces sambucus</name>
    <dbReference type="NCBI Taxonomy" id="380244"/>
    <lineage>
        <taxon>Bacteria</taxon>
        <taxon>Bacillati</taxon>
        <taxon>Actinomycetota</taxon>
        <taxon>Actinomycetes</taxon>
        <taxon>Glycomycetales</taxon>
        <taxon>Glycomycetaceae</taxon>
        <taxon>Glycomyces</taxon>
    </lineage>
</organism>
<dbReference type="EMBL" id="FNGF01000001">
    <property type="protein sequence ID" value="SDK53760.1"/>
    <property type="molecule type" value="Genomic_DNA"/>
</dbReference>
<accession>A0A1G9CPZ0</accession>
<feature type="transmembrane region" description="Helical" evidence="1">
    <location>
        <begin position="103"/>
        <end position="119"/>
    </location>
</feature>
<protein>
    <submittedName>
        <fullName evidence="2">Uncharacterized protein</fullName>
    </submittedName>
</protein>
<feature type="transmembrane region" description="Helical" evidence="1">
    <location>
        <begin position="41"/>
        <end position="59"/>
    </location>
</feature>
<dbReference type="STRING" id="380244.SAMN05216298_0456"/>
<keyword evidence="1" id="KW-0472">Membrane</keyword>
<dbReference type="Proteomes" id="UP000198662">
    <property type="component" value="Unassembled WGS sequence"/>
</dbReference>